<name>A0A7W9GWU8_9ACTN</name>
<organism evidence="1 2">
    <name type="scientific">Jiangella mangrovi</name>
    <dbReference type="NCBI Taxonomy" id="1524084"/>
    <lineage>
        <taxon>Bacteria</taxon>
        <taxon>Bacillati</taxon>
        <taxon>Actinomycetota</taxon>
        <taxon>Actinomycetes</taxon>
        <taxon>Jiangellales</taxon>
        <taxon>Jiangellaceae</taxon>
        <taxon>Jiangella</taxon>
    </lineage>
</organism>
<accession>A0A7W9GWU8</accession>
<gene>
    <name evidence="1" type="ORF">HD601_006085</name>
</gene>
<evidence type="ECO:0000313" key="2">
    <source>
        <dbReference type="Proteomes" id="UP000542813"/>
    </source>
</evidence>
<evidence type="ECO:0000313" key="1">
    <source>
        <dbReference type="EMBL" id="MBB5791510.1"/>
    </source>
</evidence>
<proteinExistence type="predicted"/>
<dbReference type="RefSeq" id="WP_184828343.1">
    <property type="nucleotide sequence ID" value="NZ_JACHMM010000001.1"/>
</dbReference>
<protein>
    <submittedName>
        <fullName evidence="1">Uncharacterized protein</fullName>
    </submittedName>
</protein>
<sequence>MRLSEVSPAETKLELKTHETWAIIDWCHGRRQVGKLIDALGAAPD</sequence>
<dbReference type="Proteomes" id="UP000542813">
    <property type="component" value="Unassembled WGS sequence"/>
</dbReference>
<reference evidence="1 2" key="1">
    <citation type="submission" date="2020-08" db="EMBL/GenBank/DDBJ databases">
        <title>Sequencing the genomes of 1000 actinobacteria strains.</title>
        <authorList>
            <person name="Klenk H.-P."/>
        </authorList>
    </citation>
    <scope>NUCLEOTIDE SEQUENCE [LARGE SCALE GENOMIC DNA]</scope>
    <source>
        <strain evidence="1 2">DSM 102122</strain>
    </source>
</reference>
<dbReference type="EMBL" id="JACHMM010000001">
    <property type="protein sequence ID" value="MBB5791510.1"/>
    <property type="molecule type" value="Genomic_DNA"/>
</dbReference>
<dbReference type="AlphaFoldDB" id="A0A7W9GWU8"/>
<keyword evidence="2" id="KW-1185">Reference proteome</keyword>
<comment type="caution">
    <text evidence="1">The sequence shown here is derived from an EMBL/GenBank/DDBJ whole genome shotgun (WGS) entry which is preliminary data.</text>
</comment>